<keyword evidence="4" id="KW-1185">Reference proteome</keyword>
<dbReference type="Gene3D" id="1.10.238.10">
    <property type="entry name" value="EF-hand"/>
    <property type="match status" value="1"/>
</dbReference>
<dbReference type="InterPro" id="IPR002048">
    <property type="entry name" value="EF_hand_dom"/>
</dbReference>
<dbReference type="EMBL" id="JBBPBK010000009">
    <property type="protein sequence ID" value="KAK9278415.1"/>
    <property type="molecule type" value="Genomic_DNA"/>
</dbReference>
<proteinExistence type="predicted"/>
<dbReference type="SUPFAM" id="SSF47473">
    <property type="entry name" value="EF-hand"/>
    <property type="match status" value="1"/>
</dbReference>
<feature type="domain" description="EF-hand" evidence="2">
    <location>
        <begin position="2"/>
        <end position="37"/>
    </location>
</feature>
<dbReference type="InterPro" id="IPR011992">
    <property type="entry name" value="EF-hand-dom_pair"/>
</dbReference>
<dbReference type="PROSITE" id="PS50222">
    <property type="entry name" value="EF_HAND_2"/>
    <property type="match status" value="1"/>
</dbReference>
<gene>
    <name evidence="3" type="ORF">L1049_027980</name>
</gene>
<accession>A0AAP0RIY1</accession>
<dbReference type="Pfam" id="PF13202">
    <property type="entry name" value="EF-hand_5"/>
    <property type="match status" value="1"/>
</dbReference>
<protein>
    <recommendedName>
        <fullName evidence="2">EF-hand domain-containing protein</fullName>
    </recommendedName>
</protein>
<evidence type="ECO:0000313" key="3">
    <source>
        <dbReference type="EMBL" id="KAK9278415.1"/>
    </source>
</evidence>
<comment type="caution">
    <text evidence="3">The sequence shown here is derived from an EMBL/GenBank/DDBJ whole genome shotgun (WGS) entry which is preliminary data.</text>
</comment>
<name>A0AAP0RIY1_LIQFO</name>
<organism evidence="3 4">
    <name type="scientific">Liquidambar formosana</name>
    <name type="common">Formosan gum</name>
    <dbReference type="NCBI Taxonomy" id="63359"/>
    <lineage>
        <taxon>Eukaryota</taxon>
        <taxon>Viridiplantae</taxon>
        <taxon>Streptophyta</taxon>
        <taxon>Embryophyta</taxon>
        <taxon>Tracheophyta</taxon>
        <taxon>Spermatophyta</taxon>
        <taxon>Magnoliopsida</taxon>
        <taxon>eudicotyledons</taxon>
        <taxon>Gunneridae</taxon>
        <taxon>Pentapetalae</taxon>
        <taxon>Saxifragales</taxon>
        <taxon>Altingiaceae</taxon>
        <taxon>Liquidambar</taxon>
    </lineage>
</organism>
<reference evidence="3 4" key="1">
    <citation type="journal article" date="2024" name="Plant J.">
        <title>Genome sequences and population genomics reveal climatic adaptation and genomic divergence between two closely related sweetgum species.</title>
        <authorList>
            <person name="Xu W.Q."/>
            <person name="Ren C.Q."/>
            <person name="Zhang X.Y."/>
            <person name="Comes H.P."/>
            <person name="Liu X.H."/>
            <person name="Li Y.G."/>
            <person name="Kettle C.J."/>
            <person name="Jalonen R."/>
            <person name="Gaisberger H."/>
            <person name="Ma Y.Z."/>
            <person name="Qiu Y.X."/>
        </authorList>
    </citation>
    <scope>NUCLEOTIDE SEQUENCE [LARGE SCALE GENOMIC DNA]</scope>
    <source>
        <strain evidence="3">Hangzhou</strain>
    </source>
</reference>
<evidence type="ECO:0000256" key="1">
    <source>
        <dbReference type="ARBA" id="ARBA00022837"/>
    </source>
</evidence>
<keyword evidence="1" id="KW-0106">Calcium</keyword>
<dbReference type="PROSITE" id="PS00018">
    <property type="entry name" value="EF_HAND_1"/>
    <property type="match status" value="1"/>
</dbReference>
<dbReference type="GO" id="GO:0005509">
    <property type="term" value="F:calcium ion binding"/>
    <property type="evidence" value="ECO:0007669"/>
    <property type="project" value="InterPro"/>
</dbReference>
<evidence type="ECO:0000259" key="2">
    <source>
        <dbReference type="PROSITE" id="PS50222"/>
    </source>
</evidence>
<dbReference type="SMART" id="SM00054">
    <property type="entry name" value="EFh"/>
    <property type="match status" value="1"/>
</dbReference>
<dbReference type="InterPro" id="IPR018247">
    <property type="entry name" value="EF_Hand_1_Ca_BS"/>
</dbReference>
<sequence length="84" mass="9804">MKKSGEFERVFRYFDADGDGKISPSELKNRISLVGNIEVLLKEMEAAVEIVGFGRRWDVGFEGLCWVDGKGWRRREDERFERGF</sequence>
<evidence type="ECO:0000313" key="4">
    <source>
        <dbReference type="Proteomes" id="UP001415857"/>
    </source>
</evidence>
<dbReference type="AlphaFoldDB" id="A0AAP0RIY1"/>
<dbReference type="Proteomes" id="UP001415857">
    <property type="component" value="Unassembled WGS sequence"/>
</dbReference>